<gene>
    <name evidence="1" type="ORF">TMS3_0115330</name>
</gene>
<evidence type="ECO:0008006" key="3">
    <source>
        <dbReference type="Google" id="ProtNLM"/>
    </source>
</evidence>
<protein>
    <recommendedName>
        <fullName evidence="3">Lipoprotein</fullName>
    </recommendedName>
</protein>
<evidence type="ECO:0000313" key="2">
    <source>
        <dbReference type="Proteomes" id="UP000030063"/>
    </source>
</evidence>
<dbReference type="PIRSF" id="PIRSF028200">
    <property type="entry name" value="UCP028200"/>
    <property type="match status" value="1"/>
</dbReference>
<name>A0A0A1YIS1_9PSED</name>
<sequence>MMLRLQSHLKSLLVLLCLGLLLVGCSRLELLYRNLDWLLPWRLDHYLDLDRQQQAWLRPRLQAHLDWHCSVELPRYLDWLQRTRHLLEQPAPSPAQLRSQFAEIDDALQRIAVQITPTAIALLQTLSAEQVARLFTTLDEDNREAREDFLEPPLAEQIGQRSERMQERLRPWFGPLNPTQRRQIAHWSNRTGEQNRLWLGNRLRWQQALRDALATRHQADFPRRLTRLLQQREHFADADYRKHQADMRQGLAELLSDLLGSADSQQRAQLNQRLRTLSRDLAEQLCARPSPPALTPS</sequence>
<dbReference type="InterPro" id="IPR016875">
    <property type="entry name" value="UCP028200"/>
</dbReference>
<evidence type="ECO:0000313" key="1">
    <source>
        <dbReference type="EMBL" id="KFX68858.1"/>
    </source>
</evidence>
<dbReference type="AlphaFoldDB" id="A0A0A1YIS1"/>
<dbReference type="Proteomes" id="UP000030063">
    <property type="component" value="Unassembled WGS sequence"/>
</dbReference>
<dbReference type="Pfam" id="PF19795">
    <property type="entry name" value="DUF6279"/>
    <property type="match status" value="1"/>
</dbReference>
<organism evidence="1 2">
    <name type="scientific">Pseudomonas taeanensis MS-3</name>
    <dbReference type="NCBI Taxonomy" id="1395571"/>
    <lineage>
        <taxon>Bacteria</taxon>
        <taxon>Pseudomonadati</taxon>
        <taxon>Pseudomonadota</taxon>
        <taxon>Gammaproteobacteria</taxon>
        <taxon>Pseudomonadales</taxon>
        <taxon>Pseudomonadaceae</taxon>
        <taxon>Pseudomonas</taxon>
    </lineage>
</organism>
<dbReference type="PROSITE" id="PS51257">
    <property type="entry name" value="PROKAR_LIPOPROTEIN"/>
    <property type="match status" value="1"/>
</dbReference>
<dbReference type="RefSeq" id="WP_043301903.1">
    <property type="nucleotide sequence ID" value="NZ_AWSQ01000004.1"/>
</dbReference>
<comment type="caution">
    <text evidence="1">The sequence shown here is derived from an EMBL/GenBank/DDBJ whole genome shotgun (WGS) entry which is preliminary data.</text>
</comment>
<accession>A0A0A1YIS1</accession>
<reference evidence="1 2" key="1">
    <citation type="journal article" date="2014" name="Genome Announc.">
        <title>Draft Genome Sequence of Petroleum Oil-Degrading Marine Bacterium Pseudomonas taeanensis Strain MS-3, Isolated from a Crude Oil-Contaminated Seashore.</title>
        <authorList>
            <person name="Lee S.Y."/>
            <person name="Kim S.H."/>
            <person name="Lee D.G."/>
            <person name="Shin S."/>
            <person name="Yun S.H."/>
            <person name="Choi C.W."/>
            <person name="Chung Y.H."/>
            <person name="Choi J.S."/>
            <person name="Kahng H.Y."/>
            <person name="Kim S.I."/>
        </authorList>
    </citation>
    <scope>NUCLEOTIDE SEQUENCE [LARGE SCALE GENOMIC DNA]</scope>
    <source>
        <strain evidence="1 2">MS-3</strain>
    </source>
</reference>
<dbReference type="EMBL" id="AWSQ01000004">
    <property type="protein sequence ID" value="KFX68858.1"/>
    <property type="molecule type" value="Genomic_DNA"/>
</dbReference>
<dbReference type="eggNOG" id="ENOG5032RT1">
    <property type="taxonomic scope" value="Bacteria"/>
</dbReference>
<keyword evidence="2" id="KW-1185">Reference proteome</keyword>
<proteinExistence type="predicted"/>
<dbReference type="STRING" id="1395571.TMS3_0115330"/>